<name>A0A8T0CSZ9_CORYI</name>
<dbReference type="Gramene" id="rna-gnl|WGS:JABURB|Cocit.L0820.1">
    <property type="protein sequence ID" value="cds-KAF7849406.1"/>
    <property type="gene ID" value="gene-BT93_L0820"/>
</dbReference>
<accession>A0A8T0CSZ9</accession>
<keyword evidence="3" id="KW-1185">Reference proteome</keyword>
<gene>
    <name evidence="2" type="ORF">BT93_L0820</name>
</gene>
<evidence type="ECO:0000313" key="2">
    <source>
        <dbReference type="EMBL" id="KAF7849406.1"/>
    </source>
</evidence>
<dbReference type="AlphaFoldDB" id="A0A8T0CSZ9"/>
<proteinExistence type="predicted"/>
<feature type="region of interest" description="Disordered" evidence="1">
    <location>
        <begin position="59"/>
        <end position="86"/>
    </location>
</feature>
<protein>
    <submittedName>
        <fullName evidence="2">Uncharacterized protein</fullName>
    </submittedName>
</protein>
<evidence type="ECO:0000313" key="3">
    <source>
        <dbReference type="Proteomes" id="UP000806378"/>
    </source>
</evidence>
<dbReference type="Proteomes" id="UP000806378">
    <property type="component" value="Unassembled WGS sequence"/>
</dbReference>
<organism evidence="2 3">
    <name type="scientific">Corymbia citriodora subsp. variegata</name>
    <dbReference type="NCBI Taxonomy" id="360336"/>
    <lineage>
        <taxon>Eukaryota</taxon>
        <taxon>Viridiplantae</taxon>
        <taxon>Streptophyta</taxon>
        <taxon>Embryophyta</taxon>
        <taxon>Tracheophyta</taxon>
        <taxon>Spermatophyta</taxon>
        <taxon>Magnoliopsida</taxon>
        <taxon>eudicotyledons</taxon>
        <taxon>Gunneridae</taxon>
        <taxon>Pentapetalae</taxon>
        <taxon>rosids</taxon>
        <taxon>malvids</taxon>
        <taxon>Myrtales</taxon>
        <taxon>Myrtaceae</taxon>
        <taxon>Myrtoideae</taxon>
        <taxon>Eucalypteae</taxon>
        <taxon>Corymbia</taxon>
    </lineage>
</organism>
<evidence type="ECO:0000256" key="1">
    <source>
        <dbReference type="SAM" id="MobiDB-lite"/>
    </source>
</evidence>
<reference evidence="2" key="1">
    <citation type="submission" date="2020-05" db="EMBL/GenBank/DDBJ databases">
        <title>WGS assembly of Corymbia citriodora subspecies variegata.</title>
        <authorList>
            <person name="Barry K."/>
            <person name="Hundley H."/>
            <person name="Shu S."/>
            <person name="Jenkins J."/>
            <person name="Grimwood J."/>
            <person name="Baten A."/>
        </authorList>
    </citation>
    <scope>NUCLEOTIDE SEQUENCE</scope>
    <source>
        <strain evidence="2">CV2-018</strain>
    </source>
</reference>
<dbReference type="OrthoDB" id="1657099at2759"/>
<sequence length="86" mass="9608">MDVEEAVRDETDSQGTELKPNGILIVNAVKKEQTEEELENGSIYVWGLKSMKESYNGERESLPMANSAEQPHEIAMTPRVARRTSG</sequence>
<comment type="caution">
    <text evidence="2">The sequence shown here is derived from an EMBL/GenBank/DDBJ whole genome shotgun (WGS) entry which is preliminary data.</text>
</comment>
<dbReference type="EMBL" id="MU089786">
    <property type="protein sequence ID" value="KAF7849406.1"/>
    <property type="molecule type" value="Genomic_DNA"/>
</dbReference>